<protein>
    <submittedName>
        <fullName evidence="1">Uncharacterized protein</fullName>
    </submittedName>
</protein>
<comment type="caution">
    <text evidence="1">The sequence shown here is derived from an EMBL/GenBank/DDBJ whole genome shotgun (WGS) entry which is preliminary data.</text>
</comment>
<dbReference type="EMBL" id="CM043040">
    <property type="protein sequence ID" value="KAI4573139.1"/>
    <property type="molecule type" value="Genomic_DNA"/>
</dbReference>
<organism evidence="1 2">
    <name type="scientific">Ovis ammon polii x Ovis aries</name>
    <dbReference type="NCBI Taxonomy" id="2918886"/>
    <lineage>
        <taxon>Eukaryota</taxon>
        <taxon>Metazoa</taxon>
        <taxon>Chordata</taxon>
        <taxon>Craniata</taxon>
        <taxon>Vertebrata</taxon>
        <taxon>Euteleostomi</taxon>
        <taxon>Mammalia</taxon>
        <taxon>Eutheria</taxon>
        <taxon>Laurasiatheria</taxon>
        <taxon>Artiodactyla</taxon>
        <taxon>Ruminantia</taxon>
        <taxon>Pecora</taxon>
        <taxon>Bovidae</taxon>
        <taxon>Caprinae</taxon>
        <taxon>Ovis</taxon>
    </lineage>
</organism>
<keyword evidence="2" id="KW-1185">Reference proteome</keyword>
<proteinExistence type="predicted"/>
<dbReference type="Proteomes" id="UP001057279">
    <property type="component" value="Linkage Group LG15"/>
</dbReference>
<sequence length="182" mass="20134">MKVKATCGHKTRYVSCHLLFPSATLDEFSHNFDENIKKELKLSLGRPPVQSPKSPAQLKTPALLVNTPAPEATKMRALPECWACGEDGTMTRPASSPVLFPSQRLLLPGTSLSRSGLQLLSSIRHSECQGYGQVWTRSPGNAGEMEDMPKHRYLHTRTHTFHPGKKGFLAILNPLKYESVNA</sequence>
<name>A0ACB9UMP9_9CETA</name>
<evidence type="ECO:0000313" key="2">
    <source>
        <dbReference type="Proteomes" id="UP001057279"/>
    </source>
</evidence>
<accession>A0ACB9UMP9</accession>
<evidence type="ECO:0000313" key="1">
    <source>
        <dbReference type="EMBL" id="KAI4573139.1"/>
    </source>
</evidence>
<gene>
    <name evidence="1" type="ORF">MJG53_012977</name>
</gene>
<reference evidence="1" key="1">
    <citation type="submission" date="2022-03" db="EMBL/GenBank/DDBJ databases">
        <title>Genomic analyses of argali, domestic sheep and their hybrids provide insights into chromosomal evolution, heterosis and genetic basis of agronomic traits.</title>
        <authorList>
            <person name="Li M."/>
        </authorList>
    </citation>
    <scope>NUCLEOTIDE SEQUENCE</scope>
    <source>
        <strain evidence="1">F1 hybrid</strain>
    </source>
</reference>